<dbReference type="PANTHER" id="PTHR43358">
    <property type="entry name" value="ALPHA/BETA-HYDROLASE"/>
    <property type="match status" value="1"/>
</dbReference>
<evidence type="ECO:0000259" key="2">
    <source>
        <dbReference type="Pfam" id="PF00561"/>
    </source>
</evidence>
<feature type="domain" description="AB hydrolase-1" evidence="2">
    <location>
        <begin position="96"/>
        <end position="209"/>
    </location>
</feature>
<dbReference type="RefSeq" id="WP_313794452.1">
    <property type="nucleotide sequence ID" value="NZ_CP102453.1"/>
</dbReference>
<dbReference type="InterPro" id="IPR029058">
    <property type="entry name" value="AB_hydrolase_fold"/>
</dbReference>
<dbReference type="InterPro" id="IPR052920">
    <property type="entry name" value="DNA-binding_regulatory"/>
</dbReference>
<evidence type="ECO:0000259" key="3">
    <source>
        <dbReference type="Pfam" id="PF03959"/>
    </source>
</evidence>
<feature type="transmembrane region" description="Helical" evidence="1">
    <location>
        <begin position="6"/>
        <end position="25"/>
    </location>
</feature>
<dbReference type="PANTHER" id="PTHR43358:SF4">
    <property type="entry name" value="ALPHA_BETA HYDROLASE FOLD-1 DOMAIN-CONTAINING PROTEIN"/>
    <property type="match status" value="1"/>
</dbReference>
<keyword evidence="1" id="KW-1133">Transmembrane helix</keyword>
<feature type="domain" description="Serine hydrolase" evidence="3">
    <location>
        <begin position="233"/>
        <end position="289"/>
    </location>
</feature>
<dbReference type="Gene3D" id="3.40.50.1820">
    <property type="entry name" value="alpha/beta hydrolase"/>
    <property type="match status" value="1"/>
</dbReference>
<name>A0ABY5P885_9LACT</name>
<protein>
    <submittedName>
        <fullName evidence="4">Alpha/beta hydrolase</fullName>
    </submittedName>
</protein>
<accession>A0ABY5P885</accession>
<evidence type="ECO:0000256" key="1">
    <source>
        <dbReference type="SAM" id="Phobius"/>
    </source>
</evidence>
<keyword evidence="1" id="KW-0812">Transmembrane</keyword>
<keyword evidence="5" id="KW-1185">Reference proteome</keyword>
<keyword evidence="4" id="KW-0378">Hydrolase</keyword>
<dbReference type="Pfam" id="PF03959">
    <property type="entry name" value="FSH1"/>
    <property type="match status" value="1"/>
</dbReference>
<dbReference type="Pfam" id="PF00561">
    <property type="entry name" value="Abhydrolase_1"/>
    <property type="match status" value="1"/>
</dbReference>
<dbReference type="InterPro" id="IPR000073">
    <property type="entry name" value="AB_hydrolase_1"/>
</dbReference>
<proteinExistence type="predicted"/>
<dbReference type="EMBL" id="CP102453">
    <property type="protein sequence ID" value="UUX34959.1"/>
    <property type="molecule type" value="Genomic_DNA"/>
</dbReference>
<dbReference type="Proteomes" id="UP001315967">
    <property type="component" value="Chromosome"/>
</dbReference>
<dbReference type="SUPFAM" id="SSF53474">
    <property type="entry name" value="alpha/beta-Hydrolases"/>
    <property type="match status" value="1"/>
</dbReference>
<dbReference type="InterPro" id="IPR005645">
    <property type="entry name" value="FSH-like_dom"/>
</dbReference>
<evidence type="ECO:0000313" key="5">
    <source>
        <dbReference type="Proteomes" id="UP001315967"/>
    </source>
</evidence>
<keyword evidence="1" id="KW-0472">Membrane</keyword>
<gene>
    <name evidence="4" type="ORF">NRE15_04750</name>
</gene>
<reference evidence="4 5" key="1">
    <citation type="submission" date="2022-08" db="EMBL/GenBank/DDBJ databases">
        <title>Aerococcaceae sp. nov isolated from spoiled eye mask.</title>
        <authorList>
            <person name="Zhou G."/>
            <person name="Xie X.-B."/>
            <person name="Shi Q.-S."/>
            <person name="Wang Y.-S."/>
            <person name="Wen X."/>
            <person name="Peng H."/>
            <person name="Yang X.-J."/>
            <person name="Tao H.-B."/>
            <person name="Huang X.-M."/>
        </authorList>
    </citation>
    <scope>NUCLEOTIDE SEQUENCE [LARGE SCALE GENOMIC DNA]</scope>
    <source>
        <strain evidence="5">DM20194951</strain>
    </source>
</reference>
<organism evidence="4 5">
    <name type="scientific">Fundicoccus culcitae</name>
    <dbReference type="NCBI Taxonomy" id="2969821"/>
    <lineage>
        <taxon>Bacteria</taxon>
        <taxon>Bacillati</taxon>
        <taxon>Bacillota</taxon>
        <taxon>Bacilli</taxon>
        <taxon>Lactobacillales</taxon>
        <taxon>Aerococcaceae</taxon>
        <taxon>Fundicoccus</taxon>
    </lineage>
</organism>
<sequence>MFEITLIVVAAVFIIMGFISGNKLFELTINPKADRSTIAKAPHNVVDVSERSPIEIEIDQVWWTKVDRQELIMTSYDNLKLHAYRVTNENPNDLWMICVHGYTSNATQSIPFARRFYEKNYNIIMPNLRGHGQSEGDYFGMGWTDRMDIIYWINFIIQQNPQAKIALFGISMGGSTVMMTAGEPLPNNVFAVINDCGYSSVWAEFSYQVKLLYNLPNVPILNFVSIITKIRAGYFLEEANAIRQIKKTQLPILFIHGEKDTFVPSDMAEKLYQASAGEKDKMIVKNAGHGQSALLAGEAYWDKVFAFLNKYHEF</sequence>
<evidence type="ECO:0000313" key="4">
    <source>
        <dbReference type="EMBL" id="UUX34959.1"/>
    </source>
</evidence>
<dbReference type="GO" id="GO:0016787">
    <property type="term" value="F:hydrolase activity"/>
    <property type="evidence" value="ECO:0007669"/>
    <property type="project" value="UniProtKB-KW"/>
</dbReference>